<dbReference type="NCBIfam" id="NF005914">
    <property type="entry name" value="PRK07907.1"/>
    <property type="match status" value="1"/>
</dbReference>
<dbReference type="EMBL" id="JBHRWW010000003">
    <property type="protein sequence ID" value="MFC3688109.1"/>
    <property type="molecule type" value="Genomic_DNA"/>
</dbReference>
<comment type="caution">
    <text evidence="5">The sequence shown here is derived from an EMBL/GenBank/DDBJ whole genome shotgun (WGS) entry which is preliminary data.</text>
</comment>
<dbReference type="PANTHER" id="PTHR43270:SF12">
    <property type="entry name" value="SUCCINYL-DIAMINOPIMELATE DESUCCINYLASE"/>
    <property type="match status" value="1"/>
</dbReference>
<dbReference type="Pfam" id="PF07687">
    <property type="entry name" value="M20_dimer"/>
    <property type="match status" value="1"/>
</dbReference>
<protein>
    <submittedName>
        <fullName evidence="5">M20/M25/M40 family metallo-hydrolase</fullName>
    </submittedName>
</protein>
<dbReference type="InterPro" id="IPR011650">
    <property type="entry name" value="Peptidase_M20_dimer"/>
</dbReference>
<evidence type="ECO:0000256" key="1">
    <source>
        <dbReference type="ARBA" id="ARBA00022670"/>
    </source>
</evidence>
<dbReference type="PANTHER" id="PTHR43270">
    <property type="entry name" value="BETA-ALA-HIS DIPEPTIDASE"/>
    <property type="match status" value="1"/>
</dbReference>
<dbReference type="Proteomes" id="UP001595685">
    <property type="component" value="Unassembled WGS sequence"/>
</dbReference>
<dbReference type="Gene3D" id="3.40.630.10">
    <property type="entry name" value="Zn peptidases"/>
    <property type="match status" value="1"/>
</dbReference>
<accession>A0ABV7WE74</accession>
<gene>
    <name evidence="5" type="ORF">ACFOLH_07120</name>
</gene>
<evidence type="ECO:0000256" key="2">
    <source>
        <dbReference type="ARBA" id="ARBA00022723"/>
    </source>
</evidence>
<organism evidence="5 6">
    <name type="scientific">Aquipuribacter hungaricus</name>
    <dbReference type="NCBI Taxonomy" id="545624"/>
    <lineage>
        <taxon>Bacteria</taxon>
        <taxon>Bacillati</taxon>
        <taxon>Actinomycetota</taxon>
        <taxon>Actinomycetes</taxon>
        <taxon>Micrococcales</taxon>
        <taxon>Intrasporangiaceae</taxon>
        <taxon>Aquipuribacter</taxon>
    </lineage>
</organism>
<name>A0ABV7WE74_9MICO</name>
<feature type="domain" description="Peptidase M20 dimerisation" evidence="4">
    <location>
        <begin position="218"/>
        <end position="368"/>
    </location>
</feature>
<keyword evidence="2" id="KW-0479">Metal-binding</keyword>
<dbReference type="InterPro" id="IPR051458">
    <property type="entry name" value="Cyt/Met_Dipeptidase"/>
</dbReference>
<dbReference type="RefSeq" id="WP_340293164.1">
    <property type="nucleotide sequence ID" value="NZ_JBBEOI010000098.1"/>
</dbReference>
<dbReference type="SUPFAM" id="SSF53187">
    <property type="entry name" value="Zn-dependent exopeptidases"/>
    <property type="match status" value="1"/>
</dbReference>
<dbReference type="InterPro" id="IPR002933">
    <property type="entry name" value="Peptidase_M20"/>
</dbReference>
<evidence type="ECO:0000256" key="3">
    <source>
        <dbReference type="ARBA" id="ARBA00022801"/>
    </source>
</evidence>
<sequence length="476" mass="48979">MPDQPAAALPAPPEDVVAGTRALVEGLVPTVLDDLRALVAVPSVSAAAFDQSHVERSAQEVARLLREAGLPEVELLRSARPDGSPGAPAVVARRPAPDGAPTVLLYAHHDVQPPGEASDWSSDPFVATERDGRLYGRGAADDKAGVCAHLAAVRAHLAAHPDGSGVGLTVFVEGEEEIGSPSFQAFLAEHGERLRADVLVVADSTNAAVGTPALTTTLRGLVQAVVEVRTLDHTLHSGMYGGAAPDPLALLVRLLASLHADDGSVAVPGLGEMPEHARRAAAAQDGWDEAVYREEAGVLDGVELAGTGSVADRVWTGPALTVIGIDGPDVAHASNTLRPSARARVSVRIPPGADPEAAFAALRAHVLAQPLRGAQVDVVAEEHGHGFAADTTSTGYAAARWALATAWGSEPADIGVGGSIPFIADLDRVFPGASVLVTGVEDPDSRAHGTDESLHVGEFARVCLAEALLLEALSPR</sequence>
<evidence type="ECO:0000259" key="4">
    <source>
        <dbReference type="Pfam" id="PF07687"/>
    </source>
</evidence>
<reference evidence="6" key="1">
    <citation type="journal article" date="2019" name="Int. J. Syst. Evol. Microbiol.">
        <title>The Global Catalogue of Microorganisms (GCM) 10K type strain sequencing project: providing services to taxonomists for standard genome sequencing and annotation.</title>
        <authorList>
            <consortium name="The Broad Institute Genomics Platform"/>
            <consortium name="The Broad Institute Genome Sequencing Center for Infectious Disease"/>
            <person name="Wu L."/>
            <person name="Ma J."/>
        </authorList>
    </citation>
    <scope>NUCLEOTIDE SEQUENCE [LARGE SCALE GENOMIC DNA]</scope>
    <source>
        <strain evidence="6">NCAIM B.02333</strain>
    </source>
</reference>
<keyword evidence="6" id="KW-1185">Reference proteome</keyword>
<keyword evidence="3" id="KW-0378">Hydrolase</keyword>
<keyword evidence="1" id="KW-0645">Protease</keyword>
<evidence type="ECO:0000313" key="5">
    <source>
        <dbReference type="EMBL" id="MFC3688109.1"/>
    </source>
</evidence>
<dbReference type="Pfam" id="PF01546">
    <property type="entry name" value="Peptidase_M20"/>
    <property type="match status" value="1"/>
</dbReference>
<proteinExistence type="predicted"/>
<evidence type="ECO:0000313" key="6">
    <source>
        <dbReference type="Proteomes" id="UP001595685"/>
    </source>
</evidence>
<dbReference type="Gene3D" id="3.30.70.360">
    <property type="match status" value="1"/>
</dbReference>